<dbReference type="PANTHER" id="PTHR10638:SF20">
    <property type="entry name" value="AMINE OXIDASE"/>
    <property type="match status" value="1"/>
</dbReference>
<dbReference type="EC" id="1.4.3.-" evidence="8"/>
<keyword evidence="10" id="KW-0732">Signal</keyword>
<feature type="active site" description="Proton acceptor" evidence="6">
    <location>
        <position position="399"/>
    </location>
</feature>
<gene>
    <name evidence="13" type="ORF">CUNI_LOCUS17171</name>
</gene>
<keyword evidence="3 6" id="KW-0801">TPQ</keyword>
<evidence type="ECO:0000313" key="13">
    <source>
        <dbReference type="EMBL" id="CAG5131613.1"/>
    </source>
</evidence>
<comment type="cofactor">
    <cofactor evidence="8">
        <name>Cu cation</name>
        <dbReference type="ChEBI" id="CHEBI:23378"/>
    </cofactor>
    <text evidence="8">Contains 1 topaquinone per subunit.</text>
</comment>
<dbReference type="SUPFAM" id="SSF49998">
    <property type="entry name" value="Amine oxidase catalytic domain"/>
    <property type="match status" value="1"/>
</dbReference>
<proteinExistence type="inferred from homology"/>
<keyword evidence="4 8" id="KW-0560">Oxidoreductase</keyword>
<dbReference type="InterPro" id="IPR036460">
    <property type="entry name" value="Cu_amine_oxidase_C_sf"/>
</dbReference>
<dbReference type="PROSITE" id="PS01165">
    <property type="entry name" value="COPPER_AMINE_OXID_2"/>
    <property type="match status" value="1"/>
</dbReference>
<organism evidence="13 14">
    <name type="scientific">Candidula unifasciata</name>
    <dbReference type="NCBI Taxonomy" id="100452"/>
    <lineage>
        <taxon>Eukaryota</taxon>
        <taxon>Metazoa</taxon>
        <taxon>Spiralia</taxon>
        <taxon>Lophotrochozoa</taxon>
        <taxon>Mollusca</taxon>
        <taxon>Gastropoda</taxon>
        <taxon>Heterobranchia</taxon>
        <taxon>Euthyneura</taxon>
        <taxon>Panpulmonata</taxon>
        <taxon>Eupulmonata</taxon>
        <taxon>Stylommatophora</taxon>
        <taxon>Helicina</taxon>
        <taxon>Helicoidea</taxon>
        <taxon>Geomitridae</taxon>
        <taxon>Candidula</taxon>
    </lineage>
</organism>
<dbReference type="SUPFAM" id="SSF54416">
    <property type="entry name" value="Amine oxidase N-terminal region"/>
    <property type="match status" value="2"/>
</dbReference>
<evidence type="ECO:0000313" key="14">
    <source>
        <dbReference type="Proteomes" id="UP000678393"/>
    </source>
</evidence>
<reference evidence="13" key="1">
    <citation type="submission" date="2021-04" db="EMBL/GenBank/DDBJ databases">
        <authorList>
            <consortium name="Molecular Ecology Group"/>
        </authorList>
    </citation>
    <scope>NUCLEOTIDE SEQUENCE</scope>
</reference>
<dbReference type="InterPro" id="IPR000269">
    <property type="entry name" value="Cu_amine_oxidase"/>
</dbReference>
<evidence type="ECO:0000256" key="3">
    <source>
        <dbReference type="ARBA" id="ARBA00022772"/>
    </source>
</evidence>
<evidence type="ECO:0000256" key="6">
    <source>
        <dbReference type="PIRSR" id="PIRSR600269-50"/>
    </source>
</evidence>
<sequence length="788" mass="89479">MPSKYQLTSQSLGPVLLYALLMTTTYGLEGDPSQTLETCGSQKNPNNNVVDLSDPVTPGPFCDLTTSELQKLRLFLEKDPNIRASSEEPPRVNASYIHSVDLLVPPKAEVLKYLDTPGAKQPIRKARVVVSRGDKNPPVFEEYVCWPLPNVDNCSLLVWKSRRNPVDFAYRPTVGIDNDIIMQYIFPEVDRQVGHILQESYGATFTTCKQQKDCLSFQPSMVGSGLLQEAKRLTWYSAAYNLPYFSSHILDFAVCVDTTSPDHTQWSVVKLWYANVVYDSYQSLIDSYDSGRINKTKVTRPVDDENLFSSLKRRGEFQPPKPQRPPTVVEPDGKRYSVKDRKVNYLDWSFNFRLSALTGPAVYDVRFKGQRIAYELGLSEIAVFYSGHAASGQTTNYVDSGEYLGINSRALVPGGDCPETATLINSAFMSIKKREPEVYKAAQCLFEHNNGYPLRRHLAYQFEEGSFYGGMLDYVLTLRSALTIGNYDYIIDFIFHHNGVVETRLMSTGYIQTLFYATTERPYGFNIHQNTLGNVHHHLAHFKADVDVGGTSNRYETLDISEERVALTAFPDLQYSQTRFKASLKKTELQAVYDFNFNKPKYHVVHNNAKRTDRNEIKGYRVQMNCGSKNLVAEDFGNEKTVSWARNQMVVTRQKDDEISSSSIYGMHDSLQPTVDFTTFYSDNETIVDQDLVFWITAGLHHIPHTEDFPVTPTVGNHLTFLLLPFNYFPECPSMGSRDAIYVEHKDPDHHELGVKVERNGNSREQCVMPRSTLEEDLAKDPNQILQS</sequence>
<dbReference type="InterPro" id="IPR016182">
    <property type="entry name" value="Cu_amine_oxidase_N-reg"/>
</dbReference>
<name>A0A8S3ZQ06_9EUPU</name>
<dbReference type="Pfam" id="PF02727">
    <property type="entry name" value="Cu_amine_oxidN2"/>
    <property type="match status" value="1"/>
</dbReference>
<evidence type="ECO:0000256" key="10">
    <source>
        <dbReference type="SAM" id="SignalP"/>
    </source>
</evidence>
<evidence type="ECO:0000256" key="8">
    <source>
        <dbReference type="RuleBase" id="RU000672"/>
    </source>
</evidence>
<dbReference type="Gene3D" id="2.70.98.20">
    <property type="entry name" value="Copper amine oxidase, catalytic domain"/>
    <property type="match status" value="1"/>
</dbReference>
<feature type="modified residue" description="2',4',5'-topaquinone" evidence="7">
    <location>
        <position position="487"/>
    </location>
</feature>
<feature type="domain" description="Copper amine oxidase N2-terminal" evidence="12">
    <location>
        <begin position="90"/>
        <end position="138"/>
    </location>
</feature>
<comment type="caution">
    <text evidence="13">The sequence shown here is derived from an EMBL/GenBank/DDBJ whole genome shotgun (WGS) entry which is preliminary data.</text>
</comment>
<dbReference type="AlphaFoldDB" id="A0A8S3ZQ06"/>
<evidence type="ECO:0000259" key="11">
    <source>
        <dbReference type="Pfam" id="PF01179"/>
    </source>
</evidence>
<evidence type="ECO:0000256" key="2">
    <source>
        <dbReference type="ARBA" id="ARBA00022723"/>
    </source>
</evidence>
<dbReference type="GO" id="GO:0005886">
    <property type="term" value="C:plasma membrane"/>
    <property type="evidence" value="ECO:0007669"/>
    <property type="project" value="TreeGrafter"/>
</dbReference>
<dbReference type="InterPro" id="IPR049947">
    <property type="entry name" value="Cu_Am_Ox_Cu-bd"/>
</dbReference>
<evidence type="ECO:0000256" key="4">
    <source>
        <dbReference type="ARBA" id="ARBA00023002"/>
    </source>
</evidence>
<dbReference type="PRINTS" id="PR00766">
    <property type="entry name" value="CUDAOXIDASE"/>
</dbReference>
<feature type="signal peptide" evidence="10">
    <location>
        <begin position="1"/>
        <end position="27"/>
    </location>
</feature>
<dbReference type="Pfam" id="PF01179">
    <property type="entry name" value="Cu_amine_oxid"/>
    <property type="match status" value="1"/>
</dbReference>
<keyword evidence="2 8" id="KW-0479">Metal-binding</keyword>
<keyword evidence="14" id="KW-1185">Reference proteome</keyword>
<protein>
    <recommendedName>
        <fullName evidence="8">Amine oxidase</fullName>
        <ecNumber evidence="8">1.4.3.-</ecNumber>
    </recommendedName>
</protein>
<evidence type="ECO:0000256" key="1">
    <source>
        <dbReference type="ARBA" id="ARBA00007983"/>
    </source>
</evidence>
<dbReference type="EMBL" id="CAJHNH020004779">
    <property type="protein sequence ID" value="CAG5131613.1"/>
    <property type="molecule type" value="Genomic_DNA"/>
</dbReference>
<dbReference type="PANTHER" id="PTHR10638">
    <property type="entry name" value="COPPER AMINE OXIDASE"/>
    <property type="match status" value="1"/>
</dbReference>
<dbReference type="GO" id="GO:0008131">
    <property type="term" value="F:primary methylamine oxidase activity"/>
    <property type="evidence" value="ECO:0007669"/>
    <property type="project" value="InterPro"/>
</dbReference>
<dbReference type="GO" id="GO:0005507">
    <property type="term" value="F:copper ion binding"/>
    <property type="evidence" value="ECO:0007669"/>
    <property type="project" value="InterPro"/>
</dbReference>
<evidence type="ECO:0000256" key="5">
    <source>
        <dbReference type="ARBA" id="ARBA00023008"/>
    </source>
</evidence>
<accession>A0A8S3ZQ06</accession>
<dbReference type="FunFam" id="2.70.98.20:FF:000002">
    <property type="entry name" value="Amine oxidase"/>
    <property type="match status" value="1"/>
</dbReference>
<dbReference type="Gene3D" id="3.10.450.40">
    <property type="match status" value="2"/>
</dbReference>
<feature type="chain" id="PRO_5035946388" description="Amine oxidase" evidence="10">
    <location>
        <begin position="28"/>
        <end position="788"/>
    </location>
</feature>
<dbReference type="Proteomes" id="UP000678393">
    <property type="component" value="Unassembled WGS sequence"/>
</dbReference>
<comment type="PTM">
    <text evidence="7 8">Topaquinone (TPQ) is generated by copper-dependent autoxidation of a specific tyrosyl residue.</text>
</comment>
<dbReference type="InterPro" id="IPR015800">
    <property type="entry name" value="Cu_amine_oxidase_N2"/>
</dbReference>
<dbReference type="GO" id="GO:0048038">
    <property type="term" value="F:quinone binding"/>
    <property type="evidence" value="ECO:0007669"/>
    <property type="project" value="InterPro"/>
</dbReference>
<comment type="similarity">
    <text evidence="1 8">Belongs to the copper/topaquinone oxidase family.</text>
</comment>
<dbReference type="OrthoDB" id="5379943at2759"/>
<feature type="region of interest" description="Disordered" evidence="9">
    <location>
        <begin position="313"/>
        <end position="333"/>
    </location>
</feature>
<evidence type="ECO:0000259" key="12">
    <source>
        <dbReference type="Pfam" id="PF02727"/>
    </source>
</evidence>
<dbReference type="InterPro" id="IPR015798">
    <property type="entry name" value="Cu_amine_oxidase_C"/>
</dbReference>
<keyword evidence="5 8" id="KW-0186">Copper</keyword>
<dbReference type="GO" id="GO:0009308">
    <property type="term" value="P:amine metabolic process"/>
    <property type="evidence" value="ECO:0007669"/>
    <property type="project" value="UniProtKB-UniRule"/>
</dbReference>
<feature type="domain" description="Copper amine oxidase catalytic" evidence="11">
    <location>
        <begin position="326"/>
        <end position="735"/>
    </location>
</feature>
<evidence type="ECO:0000256" key="9">
    <source>
        <dbReference type="SAM" id="MobiDB-lite"/>
    </source>
</evidence>
<evidence type="ECO:0000256" key="7">
    <source>
        <dbReference type="PIRSR" id="PIRSR600269-51"/>
    </source>
</evidence>
<feature type="active site" description="Schiff-base intermediate with substrate; via topaquinone" evidence="6">
    <location>
        <position position="487"/>
    </location>
</feature>